<proteinExistence type="predicted"/>
<protein>
    <submittedName>
        <fullName evidence="1">DUF3182 family protein</fullName>
    </submittedName>
</protein>
<comment type="caution">
    <text evidence="1">The sequence shown here is derived from an EMBL/GenBank/DDBJ whole genome shotgun (WGS) entry which is preliminary data.</text>
</comment>
<dbReference type="Pfam" id="PF11379">
    <property type="entry name" value="DUF3182"/>
    <property type="match status" value="1"/>
</dbReference>
<dbReference type="EMBL" id="RCZI01000001">
    <property type="protein sequence ID" value="TPG30222.1"/>
    <property type="molecule type" value="Genomic_DNA"/>
</dbReference>
<dbReference type="OrthoDB" id="8648979at2"/>
<reference evidence="1 2" key="1">
    <citation type="journal article" date="2019" name="Environ. Microbiol.">
        <title>Species interactions and distinct microbial communities in high Arctic permafrost affected cryosols are associated with the CH4 and CO2 gas fluxes.</title>
        <authorList>
            <person name="Altshuler I."/>
            <person name="Hamel J."/>
            <person name="Turney S."/>
            <person name="Magnuson E."/>
            <person name="Levesque R."/>
            <person name="Greer C."/>
            <person name="Whyte L.G."/>
        </authorList>
    </citation>
    <scope>NUCLEOTIDE SEQUENCE [LARGE SCALE GENOMIC DNA]</scope>
    <source>
        <strain evidence="1 2">S06.C</strain>
    </source>
</reference>
<dbReference type="InterPro" id="IPR021519">
    <property type="entry name" value="DUF3182"/>
</dbReference>
<sequence length="378" mass="40325">MGGVPASSLVEPLAPGSVVAMARDPHAYASVHERATRAAFAERIAALKGLAYRGDHDASQPYDRPLYFVPSDTIADMQEAHALGITGPHDLFGGVVPHPFVLTKAITHPLVHADAARPVGWSDDFAAHVAGAVLTGFTAFSREDARAAGCALLRLGAVRVKPVRATCGRGQQVVADAAALMRCLAPMPDAELAEHGIVLEENLVDPVTFSIGQVVIGGLTVTYHGTQRLTPDLRGDQVYGGSDLWLVRGGFDALLATRPPFDIRLAIDQARLYHDAVTECFAGFFTSRLNYDVARGRGPLGQWRSGVLEQSWRVGGATGAELAALELFHEDPGRGRAHVRCIEVYGNADLPQDAAIYYRGEVPGIGMLTKYTVTDPAC</sequence>
<dbReference type="AlphaFoldDB" id="A0A502E0I9"/>
<dbReference type="Proteomes" id="UP000319212">
    <property type="component" value="Unassembled WGS sequence"/>
</dbReference>
<name>A0A502E0I9_9BURK</name>
<organism evidence="1 2">
    <name type="scientific">Variovorax guangxiensis</name>
    <dbReference type="NCBI Taxonomy" id="1775474"/>
    <lineage>
        <taxon>Bacteria</taxon>
        <taxon>Pseudomonadati</taxon>
        <taxon>Pseudomonadota</taxon>
        <taxon>Betaproteobacteria</taxon>
        <taxon>Burkholderiales</taxon>
        <taxon>Comamonadaceae</taxon>
        <taxon>Variovorax</taxon>
    </lineage>
</organism>
<evidence type="ECO:0000313" key="1">
    <source>
        <dbReference type="EMBL" id="TPG30222.1"/>
    </source>
</evidence>
<accession>A0A502E0I9</accession>
<gene>
    <name evidence="1" type="ORF">EAH82_01610</name>
</gene>
<evidence type="ECO:0000313" key="2">
    <source>
        <dbReference type="Proteomes" id="UP000319212"/>
    </source>
</evidence>